<dbReference type="SUPFAM" id="SSF47090">
    <property type="entry name" value="PGBD-like"/>
    <property type="match status" value="1"/>
</dbReference>
<proteinExistence type="predicted"/>
<evidence type="ECO:0000259" key="2">
    <source>
        <dbReference type="Pfam" id="PF16656"/>
    </source>
</evidence>
<dbReference type="Pfam" id="PF01471">
    <property type="entry name" value="PG_binding_1"/>
    <property type="match status" value="1"/>
</dbReference>
<dbReference type="GO" id="GO:0003993">
    <property type="term" value="F:acid phosphatase activity"/>
    <property type="evidence" value="ECO:0007669"/>
    <property type="project" value="InterPro"/>
</dbReference>
<evidence type="ECO:0000259" key="1">
    <source>
        <dbReference type="Pfam" id="PF01471"/>
    </source>
</evidence>
<dbReference type="Proteomes" id="UP000229315">
    <property type="component" value="Unassembled WGS sequence"/>
</dbReference>
<dbReference type="InterPro" id="IPR036366">
    <property type="entry name" value="PGBDSf"/>
</dbReference>
<evidence type="ECO:0008006" key="5">
    <source>
        <dbReference type="Google" id="ProtNLM"/>
    </source>
</evidence>
<protein>
    <recommendedName>
        <fullName evidence="5">Fibronectin type-III domain-containing protein</fullName>
    </recommendedName>
</protein>
<name>A0A2H0UGN6_9BACT</name>
<gene>
    <name evidence="3" type="ORF">COU15_00525</name>
</gene>
<organism evidence="3 4">
    <name type="scientific">Candidatus Kaiserbacteria bacterium CG10_big_fil_rev_8_21_14_0_10_45_20</name>
    <dbReference type="NCBI Taxonomy" id="1974607"/>
    <lineage>
        <taxon>Bacteria</taxon>
        <taxon>Candidatus Kaiseribacteriota</taxon>
    </lineage>
</organism>
<dbReference type="Gene3D" id="1.10.101.10">
    <property type="entry name" value="PGBD-like superfamily/PGBD"/>
    <property type="match status" value="1"/>
</dbReference>
<feature type="domain" description="Peptidoglycan binding-like" evidence="1">
    <location>
        <begin position="50"/>
        <end position="94"/>
    </location>
</feature>
<dbReference type="SUPFAM" id="SSF49363">
    <property type="entry name" value="Purple acid phosphatase, N-terminal domain"/>
    <property type="match status" value="1"/>
</dbReference>
<sequence length="236" mass="25523">MNKTTHLQTNTSHLSLLSGFIAITVFAVMFLGAQQALAAITTQLDIGDRSAEVTELQAYLATDISIYPERLVTGYYGQLTKAAVERFQAEQGIVSQGTPATTGYGRVGPKTMARINVLLVSGGGETQTSFDTSPTLSIPSVQHTNTNATFTWTSNEATQGQVYWSSTPLQFNEATGPRQKPYVSGTLATDSGGLQNSHTVTVSNLQADTTYYYIVRSIDNVGNMTMTWPKTFRTAQ</sequence>
<dbReference type="AlphaFoldDB" id="A0A2H0UGN6"/>
<evidence type="ECO:0000313" key="4">
    <source>
        <dbReference type="Proteomes" id="UP000229315"/>
    </source>
</evidence>
<reference evidence="4" key="1">
    <citation type="submission" date="2017-09" db="EMBL/GenBank/DDBJ databases">
        <title>Depth-based differentiation of microbial function through sediment-hosted aquifers and enrichment of novel symbionts in the deep terrestrial subsurface.</title>
        <authorList>
            <person name="Probst A.J."/>
            <person name="Ladd B."/>
            <person name="Jarett J.K."/>
            <person name="Geller-Mcgrath D.E."/>
            <person name="Sieber C.M.K."/>
            <person name="Emerson J.B."/>
            <person name="Anantharaman K."/>
            <person name="Thomas B.C."/>
            <person name="Malmstrom R."/>
            <person name="Stieglmeier M."/>
            <person name="Klingl A."/>
            <person name="Woyke T."/>
            <person name="Ryan C.M."/>
            <person name="Banfield J.F."/>
        </authorList>
    </citation>
    <scope>NUCLEOTIDE SEQUENCE [LARGE SCALE GENOMIC DNA]</scope>
</reference>
<accession>A0A2H0UGN6</accession>
<dbReference type="InterPro" id="IPR036365">
    <property type="entry name" value="PGBD-like_sf"/>
</dbReference>
<dbReference type="Pfam" id="PF16656">
    <property type="entry name" value="Pur_ac_phosph_N"/>
    <property type="match status" value="1"/>
</dbReference>
<dbReference type="InterPro" id="IPR015914">
    <property type="entry name" value="PAPs_N"/>
</dbReference>
<dbReference type="InterPro" id="IPR008963">
    <property type="entry name" value="Purple_acid_Pase-like_N"/>
</dbReference>
<dbReference type="EMBL" id="PFBH01000001">
    <property type="protein sequence ID" value="PIR85567.1"/>
    <property type="molecule type" value="Genomic_DNA"/>
</dbReference>
<dbReference type="GO" id="GO:0046872">
    <property type="term" value="F:metal ion binding"/>
    <property type="evidence" value="ECO:0007669"/>
    <property type="project" value="InterPro"/>
</dbReference>
<dbReference type="InterPro" id="IPR002477">
    <property type="entry name" value="Peptidoglycan-bd-like"/>
</dbReference>
<comment type="caution">
    <text evidence="3">The sequence shown here is derived from an EMBL/GenBank/DDBJ whole genome shotgun (WGS) entry which is preliminary data.</text>
</comment>
<evidence type="ECO:0000313" key="3">
    <source>
        <dbReference type="EMBL" id="PIR85567.1"/>
    </source>
</evidence>
<dbReference type="Gene3D" id="2.60.40.10">
    <property type="entry name" value="Immunoglobulins"/>
    <property type="match status" value="1"/>
</dbReference>
<dbReference type="InterPro" id="IPR013783">
    <property type="entry name" value="Ig-like_fold"/>
</dbReference>
<feature type="domain" description="Purple acid phosphatase N-terminal" evidence="2">
    <location>
        <begin position="140"/>
        <end position="228"/>
    </location>
</feature>